<name>A0A4U1BFQ0_9GAMM</name>
<dbReference type="GO" id="GO:0016747">
    <property type="term" value="F:acyltransferase activity, transferring groups other than amino-acyl groups"/>
    <property type="evidence" value="ECO:0007669"/>
    <property type="project" value="InterPro"/>
</dbReference>
<dbReference type="PANTHER" id="PTHR43617:SF2">
    <property type="entry name" value="UPF0039 PROTEIN SLL0451"/>
    <property type="match status" value="1"/>
</dbReference>
<keyword evidence="2" id="KW-0808">Transferase</keyword>
<organism evidence="2 3">
    <name type="scientific">Ferrimonas aestuarii</name>
    <dbReference type="NCBI Taxonomy" id="2569539"/>
    <lineage>
        <taxon>Bacteria</taxon>
        <taxon>Pseudomonadati</taxon>
        <taxon>Pseudomonadota</taxon>
        <taxon>Gammaproteobacteria</taxon>
        <taxon>Alteromonadales</taxon>
        <taxon>Ferrimonadaceae</taxon>
        <taxon>Ferrimonas</taxon>
    </lineage>
</organism>
<proteinExistence type="predicted"/>
<sequence length="167" mass="18354">MQIRHERQGDEQAIAELTYQAFLNHPHHEPGALPTEHHIVERLRSGGDLMLSLVMELEGEIVGHVAISPISIAQSQGNWVGLGPISVLPQHQGLGIGKALMNQALEQLEQQGIAGVVLIGDPAYYNRFGFNDQHHLSYLELPKQFLLAKSFTASEARGEVVYSKAFG</sequence>
<dbReference type="Proteomes" id="UP000305675">
    <property type="component" value="Unassembled WGS sequence"/>
</dbReference>
<dbReference type="RefSeq" id="WP_136865147.1">
    <property type="nucleotide sequence ID" value="NZ_SWCJ01000023.1"/>
</dbReference>
<dbReference type="PANTHER" id="PTHR43617">
    <property type="entry name" value="L-AMINO ACID N-ACETYLTRANSFERASE"/>
    <property type="match status" value="1"/>
</dbReference>
<protein>
    <submittedName>
        <fullName evidence="2">N-acetyltransferase</fullName>
    </submittedName>
</protein>
<gene>
    <name evidence="2" type="ORF">FCL42_19710</name>
</gene>
<dbReference type="SUPFAM" id="SSF55729">
    <property type="entry name" value="Acyl-CoA N-acyltransferases (Nat)"/>
    <property type="match status" value="1"/>
</dbReference>
<comment type="caution">
    <text evidence="2">The sequence shown here is derived from an EMBL/GenBank/DDBJ whole genome shotgun (WGS) entry which is preliminary data.</text>
</comment>
<dbReference type="InterPro" id="IPR050276">
    <property type="entry name" value="MshD_Acetyltransferase"/>
</dbReference>
<dbReference type="InterPro" id="IPR016181">
    <property type="entry name" value="Acyl_CoA_acyltransferase"/>
</dbReference>
<dbReference type="PROSITE" id="PS51186">
    <property type="entry name" value="GNAT"/>
    <property type="match status" value="1"/>
</dbReference>
<evidence type="ECO:0000313" key="2">
    <source>
        <dbReference type="EMBL" id="TKB50123.1"/>
    </source>
</evidence>
<dbReference type="InterPro" id="IPR000182">
    <property type="entry name" value="GNAT_dom"/>
</dbReference>
<feature type="domain" description="N-acetyltransferase" evidence="1">
    <location>
        <begin position="1"/>
        <end position="152"/>
    </location>
</feature>
<evidence type="ECO:0000313" key="3">
    <source>
        <dbReference type="Proteomes" id="UP000305675"/>
    </source>
</evidence>
<dbReference type="OrthoDB" id="9797178at2"/>
<dbReference type="EMBL" id="SWCJ01000023">
    <property type="protein sequence ID" value="TKB50123.1"/>
    <property type="molecule type" value="Genomic_DNA"/>
</dbReference>
<dbReference type="CDD" id="cd04301">
    <property type="entry name" value="NAT_SF"/>
    <property type="match status" value="1"/>
</dbReference>
<dbReference type="Pfam" id="PF00583">
    <property type="entry name" value="Acetyltransf_1"/>
    <property type="match status" value="1"/>
</dbReference>
<accession>A0A4U1BFQ0</accession>
<dbReference type="AlphaFoldDB" id="A0A4U1BFQ0"/>
<dbReference type="Gene3D" id="3.40.630.30">
    <property type="match status" value="1"/>
</dbReference>
<reference evidence="2 3" key="1">
    <citation type="submission" date="2019-04" db="EMBL/GenBank/DDBJ databases">
        <authorList>
            <person name="Hwang J.C."/>
        </authorList>
    </citation>
    <scope>NUCLEOTIDE SEQUENCE [LARGE SCALE GENOMIC DNA]</scope>
    <source>
        <strain evidence="2 3">IMCC35002</strain>
    </source>
</reference>
<evidence type="ECO:0000259" key="1">
    <source>
        <dbReference type="PROSITE" id="PS51186"/>
    </source>
</evidence>
<keyword evidence="3" id="KW-1185">Reference proteome</keyword>